<dbReference type="Pfam" id="PF03184">
    <property type="entry name" value="DDE_1"/>
    <property type="match status" value="1"/>
</dbReference>
<protein>
    <submittedName>
        <fullName evidence="3">(apollo) hypothetical protein</fullName>
    </submittedName>
</protein>
<feature type="domain" description="DDE-1" evidence="2">
    <location>
        <begin position="8"/>
        <end position="106"/>
    </location>
</feature>
<gene>
    <name evidence="3" type="ORF">PAPOLLO_LOCUS14305</name>
</gene>
<dbReference type="GO" id="GO:0003676">
    <property type="term" value="F:nucleic acid binding"/>
    <property type="evidence" value="ECO:0007669"/>
    <property type="project" value="InterPro"/>
</dbReference>
<reference evidence="3" key="1">
    <citation type="submission" date="2021-04" db="EMBL/GenBank/DDBJ databases">
        <authorList>
            <person name="Tunstrom K."/>
        </authorList>
    </citation>
    <scope>NUCLEOTIDE SEQUENCE</scope>
</reference>
<evidence type="ECO:0000259" key="2">
    <source>
        <dbReference type="Pfam" id="PF03184"/>
    </source>
</evidence>
<evidence type="ECO:0000256" key="1">
    <source>
        <dbReference type="SAM" id="MobiDB-lite"/>
    </source>
</evidence>
<dbReference type="AlphaFoldDB" id="A0A8S3X5M5"/>
<keyword evidence="4" id="KW-1185">Reference proteome</keyword>
<evidence type="ECO:0000313" key="4">
    <source>
        <dbReference type="Proteomes" id="UP000691718"/>
    </source>
</evidence>
<dbReference type="Proteomes" id="UP000691718">
    <property type="component" value="Unassembled WGS sequence"/>
</dbReference>
<accession>A0A8S3X5M5</accession>
<sequence>MGGRFAGKKVFICDNLSSHLNVDIIKLCEEHNISFVFIPANSTHLTQPLDVAFFAPLKKTWRKILLQYKMENPNQTSLNKNHFPNLLTSFINAKDFTRTNNIKSGFRAAGICPLNPREVLKRLPEYAEELGNYTVDSALLNYLQKCRQPKPINVKRNKKVSVEPGKSVSIGDFDLFSCSNQEVTETQKSKKKQWSCSKEIKNDKKDFYYKSRKVNSNRKSGKKTNKPKKKTKINKSTIERMIKPAWKTYKRNISETSNSDINISIHIKSDICDIESDKPDKDIQSLDTKKPKTQSMKDNKTKIAAETEKPSSSYDDHLSETCSKVNYAVGDIILIRYFFKKKVDYFVGEIIAKVGNGKVNVSFFRRTGRNDNTKFIKTKKQEVEITECKNIVKTVNLLTINTNETEFVLDDDDDYLYFDY</sequence>
<feature type="region of interest" description="Disordered" evidence="1">
    <location>
        <begin position="211"/>
        <end position="236"/>
    </location>
</feature>
<dbReference type="InterPro" id="IPR004875">
    <property type="entry name" value="DDE_SF_endonuclease_dom"/>
</dbReference>
<feature type="region of interest" description="Disordered" evidence="1">
    <location>
        <begin position="276"/>
        <end position="315"/>
    </location>
</feature>
<proteinExistence type="predicted"/>
<organism evidence="3 4">
    <name type="scientific">Parnassius apollo</name>
    <name type="common">Apollo butterfly</name>
    <name type="synonym">Papilio apollo</name>
    <dbReference type="NCBI Taxonomy" id="110799"/>
    <lineage>
        <taxon>Eukaryota</taxon>
        <taxon>Metazoa</taxon>
        <taxon>Ecdysozoa</taxon>
        <taxon>Arthropoda</taxon>
        <taxon>Hexapoda</taxon>
        <taxon>Insecta</taxon>
        <taxon>Pterygota</taxon>
        <taxon>Neoptera</taxon>
        <taxon>Endopterygota</taxon>
        <taxon>Lepidoptera</taxon>
        <taxon>Glossata</taxon>
        <taxon>Ditrysia</taxon>
        <taxon>Papilionoidea</taxon>
        <taxon>Papilionidae</taxon>
        <taxon>Parnassiinae</taxon>
        <taxon>Parnassini</taxon>
        <taxon>Parnassius</taxon>
        <taxon>Parnassius</taxon>
    </lineage>
</organism>
<evidence type="ECO:0000313" key="3">
    <source>
        <dbReference type="EMBL" id="CAG5003930.1"/>
    </source>
</evidence>
<feature type="compositionally biased region" description="Basic residues" evidence="1">
    <location>
        <begin position="211"/>
        <end position="233"/>
    </location>
</feature>
<dbReference type="OrthoDB" id="10072016at2759"/>
<dbReference type="EMBL" id="CAJQZP010000971">
    <property type="protein sequence ID" value="CAG5003930.1"/>
    <property type="molecule type" value="Genomic_DNA"/>
</dbReference>
<name>A0A8S3X5M5_PARAO</name>
<comment type="caution">
    <text evidence="3">The sequence shown here is derived from an EMBL/GenBank/DDBJ whole genome shotgun (WGS) entry which is preliminary data.</text>
</comment>